<evidence type="ECO:0000313" key="2">
    <source>
        <dbReference type="Proteomes" id="UP000824469"/>
    </source>
</evidence>
<sequence length="54" mass="5860">RSLRDHANGRSGLSEVTQAHRSVLGRLCTQVPRGALDWILSIVNYGGTQGLRSV</sequence>
<accession>A0AA38FAE6</accession>
<dbReference type="Proteomes" id="UP000824469">
    <property type="component" value="Unassembled WGS sequence"/>
</dbReference>
<dbReference type="AlphaFoldDB" id="A0AA38FAE6"/>
<evidence type="ECO:0000313" key="1">
    <source>
        <dbReference type="EMBL" id="KAH9298464.1"/>
    </source>
</evidence>
<name>A0AA38FAE6_TAXCH</name>
<organism evidence="1 2">
    <name type="scientific">Taxus chinensis</name>
    <name type="common">Chinese yew</name>
    <name type="synonym">Taxus wallichiana var. chinensis</name>
    <dbReference type="NCBI Taxonomy" id="29808"/>
    <lineage>
        <taxon>Eukaryota</taxon>
        <taxon>Viridiplantae</taxon>
        <taxon>Streptophyta</taxon>
        <taxon>Embryophyta</taxon>
        <taxon>Tracheophyta</taxon>
        <taxon>Spermatophyta</taxon>
        <taxon>Pinopsida</taxon>
        <taxon>Pinidae</taxon>
        <taxon>Conifers II</taxon>
        <taxon>Cupressales</taxon>
        <taxon>Taxaceae</taxon>
        <taxon>Taxus</taxon>
    </lineage>
</organism>
<protein>
    <submittedName>
        <fullName evidence="1">Uncharacterized protein</fullName>
    </submittedName>
</protein>
<dbReference type="EMBL" id="JAHRHJ020000010">
    <property type="protein sequence ID" value="KAH9298464.1"/>
    <property type="molecule type" value="Genomic_DNA"/>
</dbReference>
<proteinExistence type="predicted"/>
<comment type="caution">
    <text evidence="1">The sequence shown here is derived from an EMBL/GenBank/DDBJ whole genome shotgun (WGS) entry which is preliminary data.</text>
</comment>
<keyword evidence="2" id="KW-1185">Reference proteome</keyword>
<gene>
    <name evidence="1" type="ORF">KI387_030146</name>
</gene>
<feature type="non-terminal residue" evidence="1">
    <location>
        <position position="54"/>
    </location>
</feature>
<reference evidence="1 2" key="1">
    <citation type="journal article" date="2021" name="Nat. Plants">
        <title>The Taxus genome provides insights into paclitaxel biosynthesis.</title>
        <authorList>
            <person name="Xiong X."/>
            <person name="Gou J."/>
            <person name="Liao Q."/>
            <person name="Li Y."/>
            <person name="Zhou Q."/>
            <person name="Bi G."/>
            <person name="Li C."/>
            <person name="Du R."/>
            <person name="Wang X."/>
            <person name="Sun T."/>
            <person name="Guo L."/>
            <person name="Liang H."/>
            <person name="Lu P."/>
            <person name="Wu Y."/>
            <person name="Zhang Z."/>
            <person name="Ro D.K."/>
            <person name="Shang Y."/>
            <person name="Huang S."/>
            <person name="Yan J."/>
        </authorList>
    </citation>
    <scope>NUCLEOTIDE SEQUENCE [LARGE SCALE GENOMIC DNA]</scope>
    <source>
        <strain evidence="1">Ta-2019</strain>
    </source>
</reference>
<feature type="non-terminal residue" evidence="1">
    <location>
        <position position="1"/>
    </location>
</feature>